<sequence length="893" mass="99372">MSLIAHLQNLDNDTLVLAATERVSRHIKMQAALLQSIAGKRSWFAKGKVRTITQWIEEVWLEQLPSEQLLYPVQELAVVKSVADRSGLLPENLISSTSTARRIAQAYSTFIKFKLPLDQDRFRFKREYEVFWQWRALIEAECRKSGCVFRAELPALVLSAIQAGEVDLPRKVVMVGVLYLNPSERAILEALQAKGVEVVELDLEGEAITPRLSRAVTQADEFEQVAEWVNATLKPYIDTPHAAPTIAILVPAMDTHQAPLIEALTMSVSPASLLPIKDGVEVREPWDISSGATLGARPMIRAAMGILSITNREADADVFSRVLRSSWVGGHVSEGAQRALVDVWLRENNGLNMGGKDYLRALAACKVSCPIFTENLRHVLGSQEDDCEDRYPSEWADFFAASLTKMGWPEAETLSSANYQTLEAWEEALKVFRSLDYQLGHCTYQRAYMWMREIVDTLQFQPRLSHVAPVAIMTYADAVGLSFDHVWMLGATSKVLPLPADPNPFLPLELLTAAGVPEATGEGQLEKAQRVVQALMTTSTDITVSCFEHDDRGSNVGPSVLFGEWPAPQRSNVAWGGFVGNEVGSLNRDDYQEEAIPAVGDEERKQIKGGVSVFQNYAVEPFFAFACNRLGAKEFPVPVFGFDPRIQGTMLHKCLEFFWTAVRTQEKLKSFTQDELDAEVAQAIEQASVALLYKLQWRYGRRLIGLEQNRLHTLLMAWMEVEKARHYPFEVIGFERRTEVNVFGVELTVSLDRIDKIFAHGDVTYSMLFDYKSGANFTFKRLNAEKLLEPQLPIYATTVDPDALGVPSIDGITLAQINPKKLHTHTRSSFTAKLDGSASGKKDVCQPSEWAAQVAAWEGALEEMADGFLGGNGSLSSFDKALPLGYEHLAPLI</sequence>
<evidence type="ECO:0000313" key="2">
    <source>
        <dbReference type="EMBL" id="BAW26971.1"/>
    </source>
</evidence>
<dbReference type="SUPFAM" id="SSF52540">
    <property type="entry name" value="P-loop containing nucleoside triphosphate hydrolases"/>
    <property type="match status" value="1"/>
</dbReference>
<keyword evidence="2" id="KW-0614">Plasmid</keyword>
<accession>A0A1L7NND6</accession>
<evidence type="ECO:0000313" key="3">
    <source>
        <dbReference type="Proteomes" id="UP000218731"/>
    </source>
</evidence>
<dbReference type="InterPro" id="IPR038726">
    <property type="entry name" value="PDDEXK_AddAB-type"/>
</dbReference>
<proteinExistence type="predicted"/>
<dbReference type="NCBIfam" id="TIGR03623">
    <property type="entry name" value="probable DNA repair protein"/>
    <property type="match status" value="1"/>
</dbReference>
<protein>
    <recommendedName>
        <fullName evidence="1">PD-(D/E)XK endonuclease-like domain-containing protein</fullName>
    </recommendedName>
</protein>
<dbReference type="AlphaFoldDB" id="A0A1L7NND6"/>
<name>A0A1L7NND6_PSEPU</name>
<dbReference type="InterPro" id="IPR027417">
    <property type="entry name" value="P-loop_NTPase"/>
</dbReference>
<reference evidence="2 3" key="1">
    <citation type="submission" date="2015-11" db="EMBL/GenBank/DDBJ databases">
        <title>Complete genome sequencing of a biphenyl-degrading bacterium, Pseudomonas putida KF715 (=NBRC110667).</title>
        <authorList>
            <person name="Suenaga H."/>
            <person name="Fujihara N."/>
            <person name="Watanabe T."/>
            <person name="Hirose J."/>
            <person name="Kimura N."/>
            <person name="Yamazoe A."/>
            <person name="Hosoyama A."/>
            <person name="Shimodaira J."/>
            <person name="Furukawa K."/>
        </authorList>
    </citation>
    <scope>NUCLEOTIDE SEQUENCE [LARGE SCALE GENOMIC DNA]</scope>
    <source>
        <strain evidence="2 3">KF715</strain>
        <plasmid evidence="3">Plasmid pkf715a dna</plasmid>
    </source>
</reference>
<dbReference type="Proteomes" id="UP000218731">
    <property type="component" value="Plasmid pKF715A"/>
</dbReference>
<feature type="domain" description="PD-(D/E)XK endonuclease-like" evidence="1">
    <location>
        <begin position="625"/>
        <end position="869"/>
    </location>
</feature>
<geneLocation type="plasmid" evidence="3">
    <name>pkf715a dna</name>
</geneLocation>
<evidence type="ECO:0000259" key="1">
    <source>
        <dbReference type="Pfam" id="PF12705"/>
    </source>
</evidence>
<gene>
    <name evidence="2" type="ORF">KF715C_pA4660</name>
</gene>
<organism evidence="2 3">
    <name type="scientific">Pseudomonas putida</name>
    <name type="common">Arthrobacter siderocapsulatus</name>
    <dbReference type="NCBI Taxonomy" id="303"/>
    <lineage>
        <taxon>Bacteria</taxon>
        <taxon>Pseudomonadati</taxon>
        <taxon>Pseudomonadota</taxon>
        <taxon>Gammaproteobacteria</taxon>
        <taxon>Pseudomonadales</taxon>
        <taxon>Pseudomonadaceae</taxon>
        <taxon>Pseudomonas</taxon>
    </lineage>
</organism>
<dbReference type="Pfam" id="PF12705">
    <property type="entry name" value="PDDEXK_1"/>
    <property type="match status" value="1"/>
</dbReference>
<dbReference type="InterPro" id="IPR019925">
    <property type="entry name" value="DNA_repair_protein_predicted"/>
</dbReference>
<dbReference type="EMBL" id="AP015030">
    <property type="protein sequence ID" value="BAW26971.1"/>
    <property type="molecule type" value="Genomic_DNA"/>
</dbReference>
<dbReference type="RefSeq" id="WP_096427113.1">
    <property type="nucleotide sequence ID" value="NZ_AP015030.1"/>
</dbReference>